<keyword evidence="7" id="KW-1185">Reference proteome</keyword>
<dbReference type="RefSeq" id="WP_006380364.1">
    <property type="nucleotide sequence ID" value="NZ_AEJB01000441.1"/>
</dbReference>
<dbReference type="EMBL" id="AEJB01000441">
    <property type="protein sequence ID" value="ELP64603.1"/>
    <property type="molecule type" value="Genomic_DNA"/>
</dbReference>
<comment type="similarity">
    <text evidence="1">Belongs to the glycosyl hydrolase 3 family.</text>
</comment>
<comment type="function">
    <text evidence="3">Catalyzes the hydrolysis of a non-reducing terminal alpha-L-arabinopyranosidic linkage in ginsenoside Rb2 (alpha-L-arabinopyranosyl-(1-&gt;6)-alpha-D-glucopyranosyl) to release alpha-D-glucopyranosyl (Rd). It is not able to hydrolyze alpha-L-arabinofuranosyl-(1-&gt;6)-alpha-D-glucopyranosyl (Rc).</text>
</comment>
<dbReference type="InterPro" id="IPR050288">
    <property type="entry name" value="Cellulose_deg_GH3"/>
</dbReference>
<organism evidence="6 7">
    <name type="scientific">Streptomyces turgidiscabies (strain Car8)</name>
    <dbReference type="NCBI Taxonomy" id="698760"/>
    <lineage>
        <taxon>Bacteria</taxon>
        <taxon>Bacillati</taxon>
        <taxon>Actinomycetota</taxon>
        <taxon>Actinomycetes</taxon>
        <taxon>Kitasatosporales</taxon>
        <taxon>Streptomycetaceae</taxon>
        <taxon>Streptomyces</taxon>
    </lineage>
</organism>
<keyword evidence="2" id="KW-0378">Hydrolase</keyword>
<evidence type="ECO:0000256" key="3">
    <source>
        <dbReference type="ARBA" id="ARBA00058905"/>
    </source>
</evidence>
<sequence length="106" mass="11513">MTGGRDTATVSVDVTNTSERDADEVVQLYVHQRYGASSRPVRELKGFERVLVPAGTATTVTFELGPDQLRYWSAATRTYQLDATVLDLWVGGSSTAELTTTLEVTG</sequence>
<dbReference type="AlphaFoldDB" id="L7EYX2"/>
<gene>
    <name evidence="6" type="ORF">STRTUCAR8_09177</name>
</gene>
<dbReference type="PANTHER" id="PTHR42715">
    <property type="entry name" value="BETA-GLUCOSIDASE"/>
    <property type="match status" value="1"/>
</dbReference>
<evidence type="ECO:0000256" key="1">
    <source>
        <dbReference type="ARBA" id="ARBA00005336"/>
    </source>
</evidence>
<dbReference type="PANTHER" id="PTHR42715:SF10">
    <property type="entry name" value="BETA-GLUCOSIDASE"/>
    <property type="match status" value="1"/>
</dbReference>
<evidence type="ECO:0000256" key="2">
    <source>
        <dbReference type="ARBA" id="ARBA00022801"/>
    </source>
</evidence>
<proteinExistence type="inferred from homology"/>
<accession>L7EYX2</accession>
<reference evidence="6 7" key="1">
    <citation type="journal article" date="2011" name="Plasmid">
        <title>Streptomyces turgidiscabies Car8 contains a modular pathogenicity island that shares virulence genes with other actinobacterial plant pathogens.</title>
        <authorList>
            <person name="Huguet-Tapia J.C."/>
            <person name="Badger J.H."/>
            <person name="Loria R."/>
            <person name="Pettis G.S."/>
        </authorList>
    </citation>
    <scope>NUCLEOTIDE SEQUENCE [LARGE SCALE GENOMIC DNA]</scope>
    <source>
        <strain evidence="6 7">Car8</strain>
    </source>
</reference>
<comment type="caution">
    <text evidence="6">The sequence shown here is derived from an EMBL/GenBank/DDBJ whole genome shotgun (WGS) entry which is preliminary data.</text>
</comment>
<evidence type="ECO:0000256" key="4">
    <source>
        <dbReference type="ARBA" id="ARBA00074219"/>
    </source>
</evidence>
<dbReference type="Pfam" id="PF14310">
    <property type="entry name" value="Fn3-like"/>
    <property type="match status" value="1"/>
</dbReference>
<evidence type="ECO:0000313" key="7">
    <source>
        <dbReference type="Proteomes" id="UP000010931"/>
    </source>
</evidence>
<dbReference type="FunFam" id="2.60.40.10:FF:000495">
    <property type="entry name" value="Periplasmic beta-glucosidase"/>
    <property type="match status" value="1"/>
</dbReference>
<name>L7EYX2_STRT8</name>
<dbReference type="InterPro" id="IPR013783">
    <property type="entry name" value="Ig-like_fold"/>
</dbReference>
<feature type="domain" description="Fibronectin type III-like" evidence="5">
    <location>
        <begin position="24"/>
        <end position="94"/>
    </location>
</feature>
<dbReference type="Proteomes" id="UP000010931">
    <property type="component" value="Unassembled WGS sequence"/>
</dbReference>
<dbReference type="GO" id="GO:0005975">
    <property type="term" value="P:carbohydrate metabolic process"/>
    <property type="evidence" value="ECO:0007669"/>
    <property type="project" value="UniProtKB-ARBA"/>
</dbReference>
<evidence type="ECO:0000259" key="5">
    <source>
        <dbReference type="SMART" id="SM01217"/>
    </source>
</evidence>
<dbReference type="InterPro" id="IPR026891">
    <property type="entry name" value="Fn3-like"/>
</dbReference>
<dbReference type="GO" id="GO:0008422">
    <property type="term" value="F:beta-glucosidase activity"/>
    <property type="evidence" value="ECO:0007669"/>
    <property type="project" value="UniProtKB-ARBA"/>
</dbReference>
<protein>
    <recommendedName>
        <fullName evidence="4">Exo-alpha-(1-&gt;6)-L-arabinopyranosidase</fullName>
    </recommendedName>
</protein>
<dbReference type="SMART" id="SM01217">
    <property type="entry name" value="Fn3_like"/>
    <property type="match status" value="1"/>
</dbReference>
<evidence type="ECO:0000313" key="6">
    <source>
        <dbReference type="EMBL" id="ELP64603.1"/>
    </source>
</evidence>
<dbReference type="Gene3D" id="2.60.40.10">
    <property type="entry name" value="Immunoglobulins"/>
    <property type="match status" value="1"/>
</dbReference>
<dbReference type="PATRIC" id="fig|698760.3.peg.6514"/>